<evidence type="ECO:0000256" key="5">
    <source>
        <dbReference type="ARBA" id="ARBA00022821"/>
    </source>
</evidence>
<evidence type="ECO:0000313" key="12">
    <source>
        <dbReference type="Proteomes" id="UP000325577"/>
    </source>
</evidence>
<proteinExistence type="inferred from homology"/>
<dbReference type="Pfam" id="PF00182">
    <property type="entry name" value="Glyco_hydro_19"/>
    <property type="match status" value="1"/>
</dbReference>
<comment type="function">
    <text evidence="1">Defense against chitin-containing fungal pathogens.</text>
</comment>
<keyword evidence="5" id="KW-0611">Plant defense</keyword>
<dbReference type="Pfam" id="PF00187">
    <property type="entry name" value="Chitin_bind_1"/>
    <property type="match status" value="1"/>
</dbReference>
<dbReference type="EMBL" id="CM018031">
    <property type="protein sequence ID" value="KAA8549800.1"/>
    <property type="molecule type" value="Genomic_DNA"/>
</dbReference>
<dbReference type="GO" id="GO:0050832">
    <property type="term" value="P:defense response to fungus"/>
    <property type="evidence" value="ECO:0007669"/>
    <property type="project" value="TreeGrafter"/>
</dbReference>
<dbReference type="PROSITE" id="PS00026">
    <property type="entry name" value="CHIT_BIND_I_1"/>
    <property type="match status" value="1"/>
</dbReference>
<dbReference type="GO" id="GO:0016998">
    <property type="term" value="P:cell wall macromolecule catabolic process"/>
    <property type="evidence" value="ECO:0007669"/>
    <property type="project" value="InterPro"/>
</dbReference>
<dbReference type="GO" id="GO:0006032">
    <property type="term" value="P:chitin catabolic process"/>
    <property type="evidence" value="ECO:0007669"/>
    <property type="project" value="UniProtKB-KW"/>
</dbReference>
<dbReference type="SUPFAM" id="SSF53955">
    <property type="entry name" value="Lysozyme-like"/>
    <property type="match status" value="1"/>
</dbReference>
<keyword evidence="12" id="KW-1185">Reference proteome</keyword>
<evidence type="ECO:0000256" key="3">
    <source>
        <dbReference type="ARBA" id="ARBA00022669"/>
    </source>
</evidence>
<feature type="disulfide bond" evidence="8">
    <location>
        <begin position="32"/>
        <end position="44"/>
    </location>
</feature>
<keyword evidence="3 8" id="KW-0147">Chitin-binding</keyword>
<keyword evidence="6" id="KW-0146">Chitin degradation</keyword>
<dbReference type="Gene3D" id="1.10.530.10">
    <property type="match status" value="1"/>
</dbReference>
<dbReference type="PROSITE" id="PS50941">
    <property type="entry name" value="CHIT_BIND_I_2"/>
    <property type="match status" value="1"/>
</dbReference>
<dbReference type="SUPFAM" id="SSF57016">
    <property type="entry name" value="Plant lectins/antimicrobial peptides"/>
    <property type="match status" value="1"/>
</dbReference>
<dbReference type="CDD" id="cd06921">
    <property type="entry name" value="ChtBD1_GH19_hevein"/>
    <property type="match status" value="1"/>
</dbReference>
<comment type="similarity">
    <text evidence="2">Belongs to the glycosyl hydrolase 19 family. Chitinase class I subfamily.</text>
</comment>
<evidence type="ECO:0000256" key="6">
    <source>
        <dbReference type="ARBA" id="ARBA00023024"/>
    </source>
</evidence>
<dbReference type="InterPro" id="IPR023346">
    <property type="entry name" value="Lysozyme-like_dom_sf"/>
</dbReference>
<feature type="disulfide bond" evidence="8">
    <location>
        <begin position="23"/>
        <end position="38"/>
    </location>
</feature>
<evidence type="ECO:0000256" key="9">
    <source>
        <dbReference type="SAM" id="SignalP"/>
    </source>
</evidence>
<dbReference type="GO" id="GO:0008061">
    <property type="term" value="F:chitin binding"/>
    <property type="evidence" value="ECO:0007669"/>
    <property type="project" value="UniProtKB-UniRule"/>
</dbReference>
<feature type="signal peptide" evidence="9">
    <location>
        <begin position="1"/>
        <end position="20"/>
    </location>
</feature>
<dbReference type="PANTHER" id="PTHR22595">
    <property type="entry name" value="CHITINASE-RELATED"/>
    <property type="match status" value="1"/>
</dbReference>
<dbReference type="InterPro" id="IPR018371">
    <property type="entry name" value="Chitin-binding_1_CS"/>
</dbReference>
<dbReference type="Gene3D" id="3.30.60.10">
    <property type="entry name" value="Endochitinase-like"/>
    <property type="match status" value="1"/>
</dbReference>
<sequence length="173" mass="18667">MRCFGFPIFSLLAWFAVASAEQCGRQAGGAICPGGLCCSQFGWCGSTPDYCGAGCQSQCSGTATPCPGPSGGDITNLITRSMVDDMLKHRNDVACPVRNFYTYDAFIAAARSFPGFATTGVDTTRKREIAAFLGYTSHEATVRCSRWIAEIEKQQPYQPHKQVAMVEDPCGYC</sequence>
<evidence type="ECO:0000256" key="4">
    <source>
        <dbReference type="ARBA" id="ARBA00022729"/>
    </source>
</evidence>
<dbReference type="FunFam" id="3.30.60.10:FF:000001">
    <property type="entry name" value="Basic endochitinase"/>
    <property type="match status" value="1"/>
</dbReference>
<name>A0A5J5C756_9ASTE</name>
<dbReference type="SMART" id="SM00270">
    <property type="entry name" value="ChtBD1"/>
    <property type="match status" value="1"/>
</dbReference>
<evidence type="ECO:0000313" key="11">
    <source>
        <dbReference type="EMBL" id="KAA8549800.1"/>
    </source>
</evidence>
<keyword evidence="7 8" id="KW-1015">Disulfide bond</keyword>
<dbReference type="InterPro" id="IPR036861">
    <property type="entry name" value="Endochitinase-like_sf"/>
</dbReference>
<feature type="disulfide bond" evidence="8">
    <location>
        <begin position="37"/>
        <end position="51"/>
    </location>
</feature>
<dbReference type="PROSITE" id="PS00773">
    <property type="entry name" value="CHITINASE_19_1"/>
    <property type="match status" value="1"/>
</dbReference>
<protein>
    <recommendedName>
        <fullName evidence="10">Chitin-binding type-1 domain-containing protein</fullName>
    </recommendedName>
</protein>
<feature type="disulfide bond" evidence="8">
    <location>
        <begin position="55"/>
        <end position="59"/>
    </location>
</feature>
<evidence type="ECO:0000256" key="7">
    <source>
        <dbReference type="ARBA" id="ARBA00023157"/>
    </source>
</evidence>
<dbReference type="PRINTS" id="PR00451">
    <property type="entry name" value="CHITINBINDNG"/>
</dbReference>
<accession>A0A5J5C756</accession>
<keyword evidence="6" id="KW-0624">Polysaccharide degradation</keyword>
<dbReference type="InterPro" id="IPR000726">
    <property type="entry name" value="Glyco_hydro_19_cat"/>
</dbReference>
<feature type="chain" id="PRO_5023880548" description="Chitin-binding type-1 domain-containing protein" evidence="9">
    <location>
        <begin position="21"/>
        <end position="173"/>
    </location>
</feature>
<organism evidence="11 12">
    <name type="scientific">Nyssa sinensis</name>
    <dbReference type="NCBI Taxonomy" id="561372"/>
    <lineage>
        <taxon>Eukaryota</taxon>
        <taxon>Viridiplantae</taxon>
        <taxon>Streptophyta</taxon>
        <taxon>Embryophyta</taxon>
        <taxon>Tracheophyta</taxon>
        <taxon>Spermatophyta</taxon>
        <taxon>Magnoliopsida</taxon>
        <taxon>eudicotyledons</taxon>
        <taxon>Gunneridae</taxon>
        <taxon>Pentapetalae</taxon>
        <taxon>asterids</taxon>
        <taxon>Cornales</taxon>
        <taxon>Nyssaceae</taxon>
        <taxon>Nyssa</taxon>
    </lineage>
</organism>
<dbReference type="GO" id="GO:0004568">
    <property type="term" value="F:chitinase activity"/>
    <property type="evidence" value="ECO:0007669"/>
    <property type="project" value="InterPro"/>
</dbReference>
<dbReference type="PANTHER" id="PTHR22595:SF79">
    <property type="entry name" value="CHITINASE 12"/>
    <property type="match status" value="1"/>
</dbReference>
<dbReference type="OrthoDB" id="617225at2759"/>
<dbReference type="Proteomes" id="UP000325577">
    <property type="component" value="Linkage Group LG0"/>
</dbReference>
<reference evidence="11 12" key="1">
    <citation type="submission" date="2019-09" db="EMBL/GenBank/DDBJ databases">
        <title>A chromosome-level genome assembly of the Chinese tupelo Nyssa sinensis.</title>
        <authorList>
            <person name="Yang X."/>
            <person name="Kang M."/>
            <person name="Yang Y."/>
            <person name="Xiong H."/>
            <person name="Wang M."/>
            <person name="Zhang Z."/>
            <person name="Wang Z."/>
            <person name="Wu H."/>
            <person name="Ma T."/>
            <person name="Liu J."/>
            <person name="Xi Z."/>
        </authorList>
    </citation>
    <scope>NUCLEOTIDE SEQUENCE [LARGE SCALE GENOMIC DNA]</scope>
    <source>
        <strain evidence="11">J267</strain>
        <tissue evidence="11">Leaf</tissue>
    </source>
</reference>
<evidence type="ECO:0000256" key="2">
    <source>
        <dbReference type="ARBA" id="ARBA00009373"/>
    </source>
</evidence>
<evidence type="ECO:0000256" key="8">
    <source>
        <dbReference type="PROSITE-ProRule" id="PRU00261"/>
    </source>
</evidence>
<keyword evidence="6" id="KW-0119">Carbohydrate metabolism</keyword>
<feature type="domain" description="Chitin-binding type-1" evidence="10">
    <location>
        <begin position="20"/>
        <end position="61"/>
    </location>
</feature>
<evidence type="ECO:0000256" key="1">
    <source>
        <dbReference type="ARBA" id="ARBA00003102"/>
    </source>
</evidence>
<evidence type="ECO:0000259" key="10">
    <source>
        <dbReference type="PROSITE" id="PS50941"/>
    </source>
</evidence>
<dbReference type="AlphaFoldDB" id="A0A5J5C756"/>
<dbReference type="InterPro" id="IPR001002">
    <property type="entry name" value="Chitin-bd_1"/>
</dbReference>
<gene>
    <name evidence="11" type="ORF">F0562_001484</name>
</gene>
<keyword evidence="4 9" id="KW-0732">Signal</keyword>